<dbReference type="RefSeq" id="WP_119134615.1">
    <property type="nucleotide sequence ID" value="NZ_QXXQ01000004.1"/>
</dbReference>
<dbReference type="OrthoDB" id="9790209at2"/>
<feature type="domain" description="TRAP C4-dicarboxylate transport system permease DctM subunit" evidence="8">
    <location>
        <begin position="8"/>
        <end position="428"/>
    </location>
</feature>
<evidence type="ECO:0000259" key="8">
    <source>
        <dbReference type="Pfam" id="PF06808"/>
    </source>
</evidence>
<feature type="transmembrane region" description="Helical" evidence="7">
    <location>
        <begin position="56"/>
        <end position="76"/>
    </location>
</feature>
<keyword evidence="6 7" id="KW-0472">Membrane</keyword>
<feature type="transmembrane region" description="Helical" evidence="7">
    <location>
        <begin position="251"/>
        <end position="271"/>
    </location>
</feature>
<dbReference type="EMBL" id="QXXQ01000004">
    <property type="protein sequence ID" value="RID92212.1"/>
    <property type="molecule type" value="Genomic_DNA"/>
</dbReference>
<sequence>MTDSLIGFAAVLVLVLLRMPIAFAMGLVGLVGYTLETSFRGAISMAARLVIDTSQDYGLSVVPLFILMGLFVNKGGISRELYQVSNAFLGHFRGGLAMATIVACGGFAAICGSSLATAATMSKVAMPEMRKFGYADSLSTASIAAGGTLGILIPPSVILVIYGLLTETSIGQLFIAGIIPGALGILFYLAAVYISVLRNPAAGPAGPRATWGQRLAALRGVWSVLLLFGLVIGGLYGALDVWPIHLTFSPTEAAGMGAMGAFLIALARGGLTLADIREVLEETALTTASLFAVLIGAWIFSNFVNIAGLPEALANGVIEMGLSPWLVMALIVLIYVALGCVFESLSMLLLTVPIFFPLVTGMGFNPVWFGIIVVVVTEISLITPPVGLNVFILKGVVGNVSTATIFRGVTPFWMMDILRLLLLLLIPGLTLFLPSQMLP</sequence>
<feature type="transmembrane region" description="Helical" evidence="7">
    <location>
        <begin position="170"/>
        <end position="196"/>
    </location>
</feature>
<gene>
    <name evidence="9" type="ORF">D2N39_09920</name>
</gene>
<name>A0A398BP44_9RHOB</name>
<keyword evidence="3 7" id="KW-0997">Cell inner membrane</keyword>
<accession>A0A398BP44</accession>
<evidence type="ECO:0000313" key="9">
    <source>
        <dbReference type="EMBL" id="RID92212.1"/>
    </source>
</evidence>
<dbReference type="PANTHER" id="PTHR33362:SF5">
    <property type="entry name" value="C4-DICARBOXYLATE TRAP TRANSPORTER LARGE PERMEASE PROTEIN DCTM"/>
    <property type="match status" value="1"/>
</dbReference>
<dbReference type="NCBIfam" id="TIGR00786">
    <property type="entry name" value="dctM"/>
    <property type="match status" value="1"/>
</dbReference>
<evidence type="ECO:0000256" key="3">
    <source>
        <dbReference type="ARBA" id="ARBA00022519"/>
    </source>
</evidence>
<feature type="transmembrane region" description="Helical" evidence="7">
    <location>
        <begin position="412"/>
        <end position="433"/>
    </location>
</feature>
<comment type="caution">
    <text evidence="9">The sequence shown here is derived from an EMBL/GenBank/DDBJ whole genome shotgun (WGS) entry which is preliminary data.</text>
</comment>
<evidence type="ECO:0000256" key="7">
    <source>
        <dbReference type="RuleBase" id="RU369079"/>
    </source>
</evidence>
<dbReference type="PANTHER" id="PTHR33362">
    <property type="entry name" value="SIALIC ACID TRAP TRANSPORTER PERMEASE PROTEIN SIAT-RELATED"/>
    <property type="match status" value="1"/>
</dbReference>
<dbReference type="InterPro" id="IPR004681">
    <property type="entry name" value="TRAP_DctM"/>
</dbReference>
<keyword evidence="7" id="KW-0813">Transport</keyword>
<dbReference type="Proteomes" id="UP000266649">
    <property type="component" value="Unassembled WGS sequence"/>
</dbReference>
<feature type="transmembrane region" description="Helical" evidence="7">
    <location>
        <begin position="141"/>
        <end position="164"/>
    </location>
</feature>
<organism evidence="9 10">
    <name type="scientific">Gemmobacter lutimaris</name>
    <dbReference type="NCBI Taxonomy" id="2306023"/>
    <lineage>
        <taxon>Bacteria</taxon>
        <taxon>Pseudomonadati</taxon>
        <taxon>Pseudomonadota</taxon>
        <taxon>Alphaproteobacteria</taxon>
        <taxon>Rhodobacterales</taxon>
        <taxon>Paracoccaceae</taxon>
        <taxon>Gemmobacter</taxon>
    </lineage>
</organism>
<comment type="similarity">
    <text evidence="7">Belongs to the TRAP transporter large permease family.</text>
</comment>
<evidence type="ECO:0000256" key="1">
    <source>
        <dbReference type="ARBA" id="ARBA00004429"/>
    </source>
</evidence>
<keyword evidence="2" id="KW-1003">Cell membrane</keyword>
<proteinExistence type="inferred from homology"/>
<protein>
    <recommendedName>
        <fullName evidence="7">TRAP transporter large permease protein</fullName>
    </recommendedName>
</protein>
<feature type="transmembrane region" description="Helical" evidence="7">
    <location>
        <begin position="368"/>
        <end position="392"/>
    </location>
</feature>
<keyword evidence="4 7" id="KW-0812">Transmembrane</keyword>
<keyword evidence="5 7" id="KW-1133">Transmembrane helix</keyword>
<feature type="transmembrane region" description="Helical" evidence="7">
    <location>
        <begin position="283"/>
        <end position="305"/>
    </location>
</feature>
<evidence type="ECO:0000256" key="2">
    <source>
        <dbReference type="ARBA" id="ARBA00022475"/>
    </source>
</evidence>
<evidence type="ECO:0000313" key="10">
    <source>
        <dbReference type="Proteomes" id="UP000266649"/>
    </source>
</evidence>
<dbReference type="GO" id="GO:0005886">
    <property type="term" value="C:plasma membrane"/>
    <property type="evidence" value="ECO:0007669"/>
    <property type="project" value="UniProtKB-SubCell"/>
</dbReference>
<dbReference type="InterPro" id="IPR010656">
    <property type="entry name" value="DctM"/>
</dbReference>
<evidence type="ECO:0000256" key="5">
    <source>
        <dbReference type="ARBA" id="ARBA00022989"/>
    </source>
</evidence>
<comment type="subunit">
    <text evidence="7">The complex comprises the extracytoplasmic solute receptor protein and the two transmembrane proteins.</text>
</comment>
<dbReference type="PIRSF" id="PIRSF006066">
    <property type="entry name" value="HI0050"/>
    <property type="match status" value="1"/>
</dbReference>
<evidence type="ECO:0000256" key="6">
    <source>
        <dbReference type="ARBA" id="ARBA00023136"/>
    </source>
</evidence>
<dbReference type="Pfam" id="PF06808">
    <property type="entry name" value="DctM"/>
    <property type="match status" value="1"/>
</dbReference>
<dbReference type="AlphaFoldDB" id="A0A398BP44"/>
<keyword evidence="10" id="KW-1185">Reference proteome</keyword>
<feature type="transmembrane region" description="Helical" evidence="7">
    <location>
        <begin position="217"/>
        <end position="239"/>
    </location>
</feature>
<feature type="transmembrane region" description="Helical" evidence="7">
    <location>
        <begin position="325"/>
        <end position="356"/>
    </location>
</feature>
<dbReference type="GO" id="GO:0022857">
    <property type="term" value="F:transmembrane transporter activity"/>
    <property type="evidence" value="ECO:0007669"/>
    <property type="project" value="UniProtKB-UniRule"/>
</dbReference>
<feature type="transmembrane region" description="Helical" evidence="7">
    <location>
        <begin position="96"/>
        <end position="120"/>
    </location>
</feature>
<reference evidence="9 10" key="1">
    <citation type="submission" date="2018-09" db="EMBL/GenBank/DDBJ databases">
        <title>Gemmobacter lutimaris sp. nov., a marine bacterium isolated from tidal flat.</title>
        <authorList>
            <person name="Lee D.W."/>
            <person name="Yoo Y."/>
            <person name="Kim J.-J."/>
            <person name="Kim B.S."/>
        </authorList>
    </citation>
    <scope>NUCLEOTIDE SEQUENCE [LARGE SCALE GENOMIC DNA]</scope>
    <source>
        <strain evidence="9 10">YJ-T1-11</strain>
    </source>
</reference>
<evidence type="ECO:0000256" key="4">
    <source>
        <dbReference type="ARBA" id="ARBA00022692"/>
    </source>
</evidence>
<comment type="subcellular location">
    <subcellularLocation>
        <location evidence="1 7">Cell inner membrane</location>
        <topology evidence="1 7">Multi-pass membrane protein</topology>
    </subcellularLocation>
</comment>
<feature type="transmembrane region" description="Helical" evidence="7">
    <location>
        <begin position="6"/>
        <end position="35"/>
    </location>
</feature>
<comment type="function">
    <text evidence="7">Part of the tripartite ATP-independent periplasmic (TRAP) transport system.</text>
</comment>